<reference evidence="1 2" key="2">
    <citation type="journal article" date="2019" name="G3 (Bethesda)">
        <title>Hybrid Assembly of the Genome of the Entomopathogenic Nematode Steinernema carpocapsae Identifies the X-Chromosome.</title>
        <authorList>
            <person name="Serra L."/>
            <person name="Macchietto M."/>
            <person name="Macias-Munoz A."/>
            <person name="McGill C.J."/>
            <person name="Rodriguez I.M."/>
            <person name="Rodriguez B."/>
            <person name="Murad R."/>
            <person name="Mortazavi A."/>
        </authorList>
    </citation>
    <scope>NUCLEOTIDE SEQUENCE [LARGE SCALE GENOMIC DNA]</scope>
    <source>
        <strain evidence="1 2">ALL</strain>
    </source>
</reference>
<accession>A0A4U8UM13</accession>
<proteinExistence type="predicted"/>
<keyword evidence="2" id="KW-1185">Reference proteome</keyword>
<comment type="caution">
    <text evidence="1">The sequence shown here is derived from an EMBL/GenBank/DDBJ whole genome shotgun (WGS) entry which is preliminary data.</text>
</comment>
<evidence type="ECO:0000313" key="1">
    <source>
        <dbReference type="EMBL" id="TMS32498.1"/>
    </source>
</evidence>
<protein>
    <submittedName>
        <fullName evidence="1">Uncharacterized protein</fullName>
    </submittedName>
</protein>
<dbReference type="EMBL" id="AZBU02000001">
    <property type="protein sequence ID" value="TMS32498.1"/>
    <property type="molecule type" value="Genomic_DNA"/>
</dbReference>
<gene>
    <name evidence="1" type="ORF">L596_000328</name>
</gene>
<dbReference type="Proteomes" id="UP000298663">
    <property type="component" value="Unassembled WGS sequence"/>
</dbReference>
<organism evidence="1 2">
    <name type="scientific">Steinernema carpocapsae</name>
    <name type="common">Entomopathogenic nematode</name>
    <dbReference type="NCBI Taxonomy" id="34508"/>
    <lineage>
        <taxon>Eukaryota</taxon>
        <taxon>Metazoa</taxon>
        <taxon>Ecdysozoa</taxon>
        <taxon>Nematoda</taxon>
        <taxon>Chromadorea</taxon>
        <taxon>Rhabditida</taxon>
        <taxon>Tylenchina</taxon>
        <taxon>Panagrolaimomorpha</taxon>
        <taxon>Strongyloidoidea</taxon>
        <taxon>Steinernematidae</taxon>
        <taxon>Steinernema</taxon>
    </lineage>
</organism>
<reference evidence="1 2" key="1">
    <citation type="journal article" date="2015" name="Genome Biol.">
        <title>Comparative genomics of Steinernema reveals deeply conserved gene regulatory networks.</title>
        <authorList>
            <person name="Dillman A.R."/>
            <person name="Macchietto M."/>
            <person name="Porter C.F."/>
            <person name="Rogers A."/>
            <person name="Williams B."/>
            <person name="Antoshechkin I."/>
            <person name="Lee M.M."/>
            <person name="Goodwin Z."/>
            <person name="Lu X."/>
            <person name="Lewis E.E."/>
            <person name="Goodrich-Blair H."/>
            <person name="Stock S.P."/>
            <person name="Adams B.J."/>
            <person name="Sternberg P.W."/>
            <person name="Mortazavi A."/>
        </authorList>
    </citation>
    <scope>NUCLEOTIDE SEQUENCE [LARGE SCALE GENOMIC DNA]</scope>
    <source>
        <strain evidence="1 2">ALL</strain>
    </source>
</reference>
<dbReference type="AlphaFoldDB" id="A0A4U8UM13"/>
<evidence type="ECO:0000313" key="2">
    <source>
        <dbReference type="Proteomes" id="UP000298663"/>
    </source>
</evidence>
<name>A0A4U8UM13_STECR</name>
<sequence>MTCRSPRMFNLEGQEQNNSTLWERVGLKKAQEWMVRNWDKLLGRTVVDQVHIDASGTAAQSSARRWISHNITNLRDRLQRIWDDLFGKETPTTAPSTPRGPPVKNTITYLDVTSLEESLGSQKCSSK</sequence>